<dbReference type="Proteomes" id="UP000555728">
    <property type="component" value="Unassembled WGS sequence"/>
</dbReference>
<protein>
    <submittedName>
        <fullName evidence="1">Uncharacterized protein</fullName>
    </submittedName>
</protein>
<accession>A0A7W6S307</accession>
<dbReference type="EMBL" id="JACIGI010000055">
    <property type="protein sequence ID" value="MBB4287827.1"/>
    <property type="molecule type" value="Genomic_DNA"/>
</dbReference>
<dbReference type="RefSeq" id="WP_184437954.1">
    <property type="nucleotide sequence ID" value="NZ_JACIGI010000055.1"/>
</dbReference>
<evidence type="ECO:0000313" key="1">
    <source>
        <dbReference type="EMBL" id="MBB4287827.1"/>
    </source>
</evidence>
<gene>
    <name evidence="1" type="ORF">GGD88_003584</name>
</gene>
<evidence type="ECO:0000313" key="2">
    <source>
        <dbReference type="Proteomes" id="UP000555728"/>
    </source>
</evidence>
<name>A0A7W6S307_9PROT</name>
<organism evidence="1 2">
    <name type="scientific">Roseospira goensis</name>
    <dbReference type="NCBI Taxonomy" id="391922"/>
    <lineage>
        <taxon>Bacteria</taxon>
        <taxon>Pseudomonadati</taxon>
        <taxon>Pseudomonadota</taxon>
        <taxon>Alphaproteobacteria</taxon>
        <taxon>Rhodospirillales</taxon>
        <taxon>Rhodospirillaceae</taxon>
        <taxon>Roseospira</taxon>
    </lineage>
</organism>
<sequence>MTAPSRHAHADDAVILADLAYLDRATGAPGLLRVGTEAYDDPTAPGRYAGWILATPALTRAMAEDHASWGVGRDDAGALTVTLAHGAAWMRDAIWNGRAIVLRRVPRGGGWSTATVIFSGVLGVAQPARDRIVLPIHDAFAAALDAPIGVGCLTGATADGQGWEGEPSQADARPPVLIGRVARAAGTSVNRARRIQVLGDTTAWGFTVTAVDDRGEPLTVDAASATVQAMHDAVAPPGHVLWAAEAGQRAMGRLVSAPAGAVAWAVATHATAADRCAARLIADILADRCGLTVAAADVTAAAAAAPAECGVQVAGETARRRVVDLLAASGGLALWRDRDGTVRMARRAVPTAAAATWRATAKGAAQDGRTGDHLLVRLEPRHVSREAGGLPCPALTLTGQANAVRLSESDVVGLAGLDADLLARLTRAHATRTAEDAAVAARHALAVDRTLATAIVEDADLAAEAAARGALLAADWVWGTATVAPHRDAWAAPALGTVGLLTDGEAGLADWPCQVVRESLDLAAGTRALLVRGVRP</sequence>
<reference evidence="1 2" key="1">
    <citation type="submission" date="2020-08" db="EMBL/GenBank/DDBJ databases">
        <title>Genome sequencing of Purple Non-Sulfur Bacteria from various extreme environments.</title>
        <authorList>
            <person name="Mayer M."/>
        </authorList>
    </citation>
    <scope>NUCLEOTIDE SEQUENCE [LARGE SCALE GENOMIC DNA]</scope>
    <source>
        <strain evidence="1 2">JA135</strain>
    </source>
</reference>
<proteinExistence type="predicted"/>
<comment type="caution">
    <text evidence="1">The sequence shown here is derived from an EMBL/GenBank/DDBJ whole genome shotgun (WGS) entry which is preliminary data.</text>
</comment>
<dbReference type="AlphaFoldDB" id="A0A7W6S307"/>
<keyword evidence="2" id="KW-1185">Reference proteome</keyword>